<sequence>MKAGSKLPLPAPSCSRTSLHTRTTVFRGYQRDDHLWDIEGELLDTKAKALPIPGEDTLAPGAPLHGMAIRVTINDHFVIQAIAVSMDATPHRECPQALASMQSMVGCTMSRGWRQAIERNLGGICGCTHLRELLFNMATAAFQTLAHELTEGPPQHPPPYFGKCSTWDFNGPVVARLYPQFVGWPPK</sequence>
<keyword evidence="2" id="KW-1185">Reference proteome</keyword>
<dbReference type="EMBL" id="AP024238">
    <property type="protein sequence ID" value="BCO29550.1"/>
    <property type="molecule type" value="Genomic_DNA"/>
</dbReference>
<dbReference type="InterPro" id="IPR021312">
    <property type="entry name" value="DUF2889"/>
</dbReference>
<accession>A0ABN6DC91</accession>
<evidence type="ECO:0000313" key="1">
    <source>
        <dbReference type="EMBL" id="BCO29550.1"/>
    </source>
</evidence>
<dbReference type="Pfam" id="PF11136">
    <property type="entry name" value="DUF2889"/>
    <property type="match status" value="1"/>
</dbReference>
<evidence type="ECO:0008006" key="3">
    <source>
        <dbReference type="Google" id="ProtNLM"/>
    </source>
</evidence>
<proteinExistence type="predicted"/>
<gene>
    <name evidence="1" type="ORF">MIZ03_4473</name>
</gene>
<evidence type="ECO:0000313" key="2">
    <source>
        <dbReference type="Proteomes" id="UP000824366"/>
    </source>
</evidence>
<dbReference type="Proteomes" id="UP000824366">
    <property type="component" value="Chromosome"/>
</dbReference>
<reference evidence="1 2" key="1">
    <citation type="journal article" date="2021" name="Microbiol. Spectr.">
        <title>A Single Bacterium Capable of Oxidation and Reduction of Iron at Circumneutral pH.</title>
        <authorList>
            <person name="Kato S."/>
            <person name="Ohkuma M."/>
        </authorList>
    </citation>
    <scope>NUCLEOTIDE SEQUENCE [LARGE SCALE GENOMIC DNA]</scope>
    <source>
        <strain evidence="1 2">MIZ03</strain>
    </source>
</reference>
<organism evidence="1 2">
    <name type="scientific">Rhodoferax lithotrophicus</name>
    <dbReference type="NCBI Taxonomy" id="2798804"/>
    <lineage>
        <taxon>Bacteria</taxon>
        <taxon>Pseudomonadati</taxon>
        <taxon>Pseudomonadota</taxon>
        <taxon>Betaproteobacteria</taxon>
        <taxon>Burkholderiales</taxon>
        <taxon>Comamonadaceae</taxon>
        <taxon>Rhodoferax</taxon>
    </lineage>
</organism>
<name>A0ABN6DC91_9BURK</name>
<protein>
    <recommendedName>
        <fullName evidence="3">DUF2889 domain-containing protein</fullName>
    </recommendedName>
</protein>